<dbReference type="KEGG" id="broo:brsh051_16980"/>
<dbReference type="EMBL" id="AP028056">
    <property type="protein sequence ID" value="BEH02417.1"/>
    <property type="molecule type" value="Genomic_DNA"/>
</dbReference>
<keyword evidence="4" id="KW-1185">Reference proteome</keyword>
<feature type="region of interest" description="Disordered" evidence="1">
    <location>
        <begin position="226"/>
        <end position="254"/>
    </location>
</feature>
<protein>
    <submittedName>
        <fullName evidence="3">Uncharacterized protein</fullName>
    </submittedName>
</protein>
<feature type="transmembrane region" description="Helical" evidence="2">
    <location>
        <begin position="90"/>
        <end position="109"/>
    </location>
</feature>
<proteinExistence type="predicted"/>
<evidence type="ECO:0000313" key="3">
    <source>
        <dbReference type="EMBL" id="BEH02417.1"/>
    </source>
</evidence>
<dbReference type="Proteomes" id="UP001431656">
    <property type="component" value="Chromosome"/>
</dbReference>
<dbReference type="AlphaFoldDB" id="A0AAN0K711"/>
<sequence length="254" mass="28101">MTGVIFGAIVVVWLIILVPQYLGQHDQGSRIDERTIDEFADSMRVIRRSGQPEQGFLTDSGAQVSTPHTRRAARRDLRKISHTAMRRRKVGLLVHLAMLVVGVVAPFVLPISHWWVVLPVVLLIGWMILSRISVVTIDRMLEAEREELMFGDEEMTIVIGDPSHTARDEAEPKTETERSIDLAGSIGESLGSLWDPIPVTPTTYVSRPLLPRSVRTIDLAAPVASSELGVPVTAERPVRGRDDARDELPPAIGE</sequence>
<feature type="compositionally biased region" description="Basic and acidic residues" evidence="1">
    <location>
        <begin position="236"/>
        <end position="248"/>
    </location>
</feature>
<feature type="transmembrane region" description="Helical" evidence="2">
    <location>
        <begin position="6"/>
        <end position="23"/>
    </location>
</feature>
<keyword evidence="2" id="KW-0812">Transmembrane</keyword>
<evidence type="ECO:0000313" key="4">
    <source>
        <dbReference type="Proteomes" id="UP001431656"/>
    </source>
</evidence>
<name>A0AAN0K711_9ACTN</name>
<keyword evidence="2" id="KW-1133">Transmembrane helix</keyword>
<gene>
    <name evidence="3" type="ORF">brsh051_16980</name>
</gene>
<evidence type="ECO:0000256" key="2">
    <source>
        <dbReference type="SAM" id="Phobius"/>
    </source>
</evidence>
<feature type="transmembrane region" description="Helical" evidence="2">
    <location>
        <begin position="115"/>
        <end position="137"/>
    </location>
</feature>
<reference evidence="3" key="1">
    <citation type="journal article" date="2024" name="Int. J. Syst. Evol. Microbiol.">
        <title>Brooklawnia propionicigenes sp. nov., a facultatively anaerobic, propionate-producing bacterium isolated from a methanogenic reactor treating waste from cattle farms.</title>
        <authorList>
            <person name="Akita Y."/>
            <person name="Ueki A."/>
            <person name="Tonouchi A."/>
            <person name="Sugawara Y."/>
            <person name="Honma S."/>
            <person name="Kaku N."/>
            <person name="Ueki K."/>
        </authorList>
    </citation>
    <scope>NUCLEOTIDE SEQUENCE</scope>
    <source>
        <strain evidence="3">SH051</strain>
    </source>
</reference>
<organism evidence="3 4">
    <name type="scientific">Brooklawnia propionicigenes</name>
    <dbReference type="NCBI Taxonomy" id="3041175"/>
    <lineage>
        <taxon>Bacteria</taxon>
        <taxon>Bacillati</taxon>
        <taxon>Actinomycetota</taxon>
        <taxon>Actinomycetes</taxon>
        <taxon>Propionibacteriales</taxon>
        <taxon>Propionibacteriaceae</taxon>
        <taxon>Brooklawnia</taxon>
    </lineage>
</organism>
<accession>A0AAN0K711</accession>
<evidence type="ECO:0000256" key="1">
    <source>
        <dbReference type="SAM" id="MobiDB-lite"/>
    </source>
</evidence>
<keyword evidence="2" id="KW-0472">Membrane</keyword>